<keyword evidence="1" id="KW-0472">Membrane</keyword>
<proteinExistence type="predicted"/>
<evidence type="ECO:0000313" key="2">
    <source>
        <dbReference type="EMBL" id="CRK91213.1"/>
    </source>
</evidence>
<keyword evidence="1" id="KW-0812">Transmembrane</keyword>
<accession>A0A1J1HT85</accession>
<reference evidence="2" key="1">
    <citation type="submission" date="2015-04" db="EMBL/GenBank/DDBJ databases">
        <authorList>
            <person name="Syromyatnikov M.Y."/>
            <person name="Popov V.N."/>
        </authorList>
    </citation>
    <scope>NUCLEOTIDE SEQUENCE [LARGE SCALE GENOMIC DNA]</scope>
</reference>
<protein>
    <submittedName>
        <fullName evidence="2">CLUMA_CG004896, isoform A</fullName>
    </submittedName>
</protein>
<dbReference type="AlphaFoldDB" id="A0A1J1HT85"/>
<dbReference type="EMBL" id="CVRI01000020">
    <property type="protein sequence ID" value="CRK91213.1"/>
    <property type="molecule type" value="Genomic_DNA"/>
</dbReference>
<gene>
    <name evidence="2" type="ORF">CLUMA_CG004896</name>
</gene>
<organism evidence="2 3">
    <name type="scientific">Clunio marinus</name>
    <dbReference type="NCBI Taxonomy" id="568069"/>
    <lineage>
        <taxon>Eukaryota</taxon>
        <taxon>Metazoa</taxon>
        <taxon>Ecdysozoa</taxon>
        <taxon>Arthropoda</taxon>
        <taxon>Hexapoda</taxon>
        <taxon>Insecta</taxon>
        <taxon>Pterygota</taxon>
        <taxon>Neoptera</taxon>
        <taxon>Endopterygota</taxon>
        <taxon>Diptera</taxon>
        <taxon>Nematocera</taxon>
        <taxon>Chironomoidea</taxon>
        <taxon>Chironomidae</taxon>
        <taxon>Clunio</taxon>
    </lineage>
</organism>
<evidence type="ECO:0000256" key="1">
    <source>
        <dbReference type="SAM" id="Phobius"/>
    </source>
</evidence>
<keyword evidence="3" id="KW-1185">Reference proteome</keyword>
<keyword evidence="1" id="KW-1133">Transmembrane helix</keyword>
<name>A0A1J1HT85_9DIPT</name>
<sequence>MTLVISEHETYFKLLTSACFGHSDTVVIISLIALYTFNIIKVLKFFTVSSSRLAFQTQHSFMKLTSQTQKKRSKKANKCLPWFK</sequence>
<dbReference type="Proteomes" id="UP000183832">
    <property type="component" value="Unassembled WGS sequence"/>
</dbReference>
<evidence type="ECO:0000313" key="3">
    <source>
        <dbReference type="Proteomes" id="UP000183832"/>
    </source>
</evidence>
<feature type="transmembrane region" description="Helical" evidence="1">
    <location>
        <begin position="20"/>
        <end position="43"/>
    </location>
</feature>